<evidence type="ECO:0000256" key="11">
    <source>
        <dbReference type="SAM" id="Coils"/>
    </source>
</evidence>
<dbReference type="GO" id="GO:0005886">
    <property type="term" value="C:plasma membrane"/>
    <property type="evidence" value="ECO:0007669"/>
    <property type="project" value="UniProtKB-SubCell"/>
</dbReference>
<dbReference type="InterPro" id="IPR007235">
    <property type="entry name" value="Glyco_trans_28_C"/>
</dbReference>
<reference evidence="14" key="2">
    <citation type="journal article" date="2021" name="Microbiome">
        <title>Successional dynamics and alternative stable states in a saline activated sludge microbial community over 9 years.</title>
        <authorList>
            <person name="Wang Y."/>
            <person name="Ye J."/>
            <person name="Ju F."/>
            <person name="Liu L."/>
            <person name="Boyd J.A."/>
            <person name="Deng Y."/>
            <person name="Parks D.H."/>
            <person name="Jiang X."/>
            <person name="Yin X."/>
            <person name="Woodcroft B.J."/>
            <person name="Tyson G.W."/>
            <person name="Hugenholtz P."/>
            <person name="Polz M.F."/>
            <person name="Zhang T."/>
        </authorList>
    </citation>
    <scope>NUCLEOTIDE SEQUENCE</scope>
    <source>
        <strain evidence="14">HKST-UBA03</strain>
    </source>
</reference>
<keyword evidence="7 10" id="KW-0472">Membrane</keyword>
<evidence type="ECO:0000256" key="8">
    <source>
        <dbReference type="ARBA" id="ARBA00023306"/>
    </source>
</evidence>
<dbReference type="InterPro" id="IPR004276">
    <property type="entry name" value="GlycoTrans_28_N"/>
</dbReference>
<feature type="coiled-coil region" evidence="11">
    <location>
        <begin position="326"/>
        <end position="353"/>
    </location>
</feature>
<dbReference type="PANTHER" id="PTHR21015">
    <property type="entry name" value="UDP-N-ACETYLGLUCOSAMINE--N-ACETYLMURAMYL-(PENTAPEPTIDE) PYROPHOSPHORYL-UNDECAPRENOL N-ACETYLGLUCOSAMINE TRANSFERASE 1"/>
    <property type="match status" value="1"/>
</dbReference>
<comment type="function">
    <text evidence="10">Cell wall formation. Catalyzes the transfer of a GlcNAc subunit on undecaprenyl-pyrophosphoryl-MurNAc-pentapeptide (lipid intermediate I) to form undecaprenyl-pyrophosphoryl-MurNAc-(pentapeptide)GlcNAc (lipid intermediate II).</text>
</comment>
<comment type="catalytic activity">
    <reaction evidence="10">
        <text>di-trans,octa-cis-undecaprenyl diphospho-N-acetyl-alpha-D-muramoyl-L-alanyl-D-glutamyl-meso-2,6-diaminopimeloyl-D-alanyl-D-alanine + UDP-N-acetyl-alpha-D-glucosamine = di-trans,octa-cis-undecaprenyl diphospho-[N-acetyl-alpha-D-glucosaminyl-(1-&gt;4)]-N-acetyl-alpha-D-muramoyl-L-alanyl-D-glutamyl-meso-2,6-diaminopimeloyl-D-alanyl-D-alanine + UDP + H(+)</text>
        <dbReference type="Rhea" id="RHEA:31227"/>
        <dbReference type="ChEBI" id="CHEBI:15378"/>
        <dbReference type="ChEBI" id="CHEBI:57705"/>
        <dbReference type="ChEBI" id="CHEBI:58223"/>
        <dbReference type="ChEBI" id="CHEBI:61387"/>
        <dbReference type="ChEBI" id="CHEBI:61388"/>
        <dbReference type="EC" id="2.4.1.227"/>
    </reaction>
</comment>
<evidence type="ECO:0000256" key="10">
    <source>
        <dbReference type="HAMAP-Rule" id="MF_00033"/>
    </source>
</evidence>
<dbReference type="GO" id="GO:0051301">
    <property type="term" value="P:cell division"/>
    <property type="evidence" value="ECO:0007669"/>
    <property type="project" value="UniProtKB-KW"/>
</dbReference>
<comment type="similarity">
    <text evidence="10">Belongs to the glycosyltransferase 28 family. MurG subfamily.</text>
</comment>
<organism evidence="14 15">
    <name type="scientific">candidate division WWE3 bacterium</name>
    <dbReference type="NCBI Taxonomy" id="2053526"/>
    <lineage>
        <taxon>Bacteria</taxon>
        <taxon>Katanobacteria</taxon>
    </lineage>
</organism>
<dbReference type="GO" id="GO:0008360">
    <property type="term" value="P:regulation of cell shape"/>
    <property type="evidence" value="ECO:0007669"/>
    <property type="project" value="UniProtKB-KW"/>
</dbReference>
<name>A0A955RS53_UNCKA</name>
<dbReference type="GO" id="GO:0009252">
    <property type="term" value="P:peptidoglycan biosynthetic process"/>
    <property type="evidence" value="ECO:0007669"/>
    <property type="project" value="UniProtKB-UniRule"/>
</dbReference>
<comment type="caution">
    <text evidence="14">The sequence shown here is derived from an EMBL/GenBank/DDBJ whole genome shotgun (WGS) entry which is preliminary data.</text>
</comment>
<gene>
    <name evidence="10" type="primary">murG</name>
    <name evidence="14" type="ORF">KC614_02900</name>
</gene>
<reference evidence="14" key="1">
    <citation type="submission" date="2020-04" db="EMBL/GenBank/DDBJ databases">
        <authorList>
            <person name="Zhang T."/>
        </authorList>
    </citation>
    <scope>NUCLEOTIDE SEQUENCE</scope>
    <source>
        <strain evidence="14">HKST-UBA03</strain>
    </source>
</reference>
<comment type="subcellular location">
    <subcellularLocation>
        <location evidence="10">Cell membrane</location>
        <topology evidence="10">Peripheral membrane protein</topology>
        <orientation evidence="10">Cytoplasmic side</orientation>
    </subcellularLocation>
</comment>
<evidence type="ECO:0000256" key="7">
    <source>
        <dbReference type="ARBA" id="ARBA00023136"/>
    </source>
</evidence>
<keyword evidence="11" id="KW-0175">Coiled coil</keyword>
<evidence type="ECO:0000256" key="9">
    <source>
        <dbReference type="ARBA" id="ARBA00023316"/>
    </source>
</evidence>
<evidence type="ECO:0000256" key="2">
    <source>
        <dbReference type="ARBA" id="ARBA00022618"/>
    </source>
</evidence>
<feature type="domain" description="Glycosyltransferase family 28 N-terminal" evidence="12">
    <location>
        <begin position="13"/>
        <end position="150"/>
    </location>
</feature>
<evidence type="ECO:0000313" key="14">
    <source>
        <dbReference type="EMBL" id="MCA9392127.1"/>
    </source>
</evidence>
<dbReference type="GO" id="GO:0071555">
    <property type="term" value="P:cell wall organization"/>
    <property type="evidence" value="ECO:0007669"/>
    <property type="project" value="UniProtKB-KW"/>
</dbReference>
<evidence type="ECO:0000313" key="15">
    <source>
        <dbReference type="Proteomes" id="UP000751518"/>
    </source>
</evidence>
<evidence type="ECO:0000259" key="13">
    <source>
        <dbReference type="Pfam" id="PF04101"/>
    </source>
</evidence>
<evidence type="ECO:0000259" key="12">
    <source>
        <dbReference type="Pfam" id="PF03033"/>
    </source>
</evidence>
<comment type="pathway">
    <text evidence="10">Cell wall biogenesis; peptidoglycan biosynthesis.</text>
</comment>
<dbReference type="SUPFAM" id="SSF53756">
    <property type="entry name" value="UDP-Glycosyltransferase/glycogen phosphorylase"/>
    <property type="match status" value="1"/>
</dbReference>
<feature type="binding site" evidence="10">
    <location>
        <begin position="13"/>
        <end position="15"/>
    </location>
    <ligand>
        <name>UDP-N-acetyl-alpha-D-glucosamine</name>
        <dbReference type="ChEBI" id="CHEBI:57705"/>
    </ligand>
</feature>
<evidence type="ECO:0000256" key="4">
    <source>
        <dbReference type="ARBA" id="ARBA00022679"/>
    </source>
</evidence>
<keyword evidence="4 10" id="KW-0808">Transferase</keyword>
<keyword evidence="1 10" id="KW-1003">Cell membrane</keyword>
<keyword evidence="6 10" id="KW-0573">Peptidoglycan synthesis</keyword>
<dbReference type="GO" id="GO:0050511">
    <property type="term" value="F:undecaprenyldiphospho-muramoylpentapeptide beta-N-acetylglucosaminyltransferase activity"/>
    <property type="evidence" value="ECO:0007669"/>
    <property type="project" value="UniProtKB-UniRule"/>
</dbReference>
<dbReference type="Pfam" id="PF03033">
    <property type="entry name" value="Glyco_transf_28"/>
    <property type="match status" value="1"/>
</dbReference>
<dbReference type="EMBL" id="JAGQKZ010000021">
    <property type="protein sequence ID" value="MCA9392127.1"/>
    <property type="molecule type" value="Genomic_DNA"/>
</dbReference>
<keyword evidence="2 10" id="KW-0132">Cell division</keyword>
<dbReference type="PANTHER" id="PTHR21015:SF22">
    <property type="entry name" value="GLYCOSYLTRANSFERASE"/>
    <property type="match status" value="1"/>
</dbReference>
<accession>A0A955RS53</accession>
<feature type="binding site" evidence="10">
    <location>
        <position position="303"/>
    </location>
    <ligand>
        <name>UDP-N-acetyl-alpha-D-glucosamine</name>
        <dbReference type="ChEBI" id="CHEBI:57705"/>
    </ligand>
</feature>
<dbReference type="HAMAP" id="MF_00033">
    <property type="entry name" value="MurG"/>
    <property type="match status" value="1"/>
</dbReference>
<evidence type="ECO:0000256" key="3">
    <source>
        <dbReference type="ARBA" id="ARBA00022676"/>
    </source>
</evidence>
<dbReference type="Gene3D" id="3.40.50.2000">
    <property type="entry name" value="Glycogen Phosphorylase B"/>
    <property type="match status" value="2"/>
</dbReference>
<keyword evidence="8 10" id="KW-0131">Cell cycle</keyword>
<keyword evidence="9 10" id="KW-0961">Cell wall biogenesis/degradation</keyword>
<dbReference type="CDD" id="cd03785">
    <property type="entry name" value="GT28_MurG"/>
    <property type="match status" value="1"/>
</dbReference>
<feature type="domain" description="Glycosyl transferase family 28 C-terminal" evidence="13">
    <location>
        <begin position="189"/>
        <end position="361"/>
    </location>
</feature>
<evidence type="ECO:0000256" key="5">
    <source>
        <dbReference type="ARBA" id="ARBA00022960"/>
    </source>
</evidence>
<evidence type="ECO:0000256" key="1">
    <source>
        <dbReference type="ARBA" id="ARBA00022475"/>
    </source>
</evidence>
<dbReference type="GO" id="GO:0005975">
    <property type="term" value="P:carbohydrate metabolic process"/>
    <property type="evidence" value="ECO:0007669"/>
    <property type="project" value="InterPro"/>
</dbReference>
<keyword evidence="5 10" id="KW-0133">Cell shape</keyword>
<dbReference type="Proteomes" id="UP000751518">
    <property type="component" value="Unassembled WGS sequence"/>
</dbReference>
<dbReference type="Pfam" id="PF04101">
    <property type="entry name" value="Glyco_tran_28_C"/>
    <property type="match status" value="1"/>
</dbReference>
<keyword evidence="3 10" id="KW-0328">Glycosyltransferase</keyword>
<dbReference type="InterPro" id="IPR006009">
    <property type="entry name" value="GlcNAc_MurG"/>
</dbReference>
<feature type="binding site" evidence="10">
    <location>
        <position position="172"/>
    </location>
    <ligand>
        <name>UDP-N-acetyl-alpha-D-glucosamine</name>
        <dbReference type="ChEBI" id="CHEBI:57705"/>
    </ligand>
</feature>
<sequence length="373" mass="42277">MKSTEAVKKIVFTGGHHNSALAVARELIETYGYEVVWFGHKFTMRKDRNVSSEFKEVTAANIKFVELHAGKLYKTFNPIQLLKLPVGFLQAFYLLLKEQPDLVVSFGGYLAAPAVVAAYIQNVPVVTQEQTTVVGLANRLIAHFADKIFITWPQSKIYFDSDKVTVVGLPLRDAIFYEGEKMFGNDMPTLYITGGKQGSHIINEAVLESLEQLLTRFNIIHQTGGNTVHNDLEKLKQKAQYLAPELRQRYIAKDYFYEDEIGKVFYSADIVVSRAGAHTIYEIAALGKVALFIPIPWVSHNEQYKNARILVNEGSAHILPENRLTKETLIVELDTMMNDIDELKSQAEKAKSKIVYNARERMVNEIQKFITQK</sequence>
<comment type="caution">
    <text evidence="10">Lacks conserved residue(s) required for the propagation of feature annotation.</text>
</comment>
<dbReference type="AlphaFoldDB" id="A0A955RS53"/>
<proteinExistence type="inferred from homology"/>
<evidence type="ECO:0000256" key="6">
    <source>
        <dbReference type="ARBA" id="ARBA00022984"/>
    </source>
</evidence>
<dbReference type="EC" id="2.4.1.227" evidence="10"/>
<protein>
    <recommendedName>
        <fullName evidence="10">UDP-N-acetylglucosamine--N-acetylmuramyl-(pentapeptide) pyrophosphoryl-undecaprenol N-acetylglucosamine transferase</fullName>
        <ecNumber evidence="10">2.4.1.227</ecNumber>
    </recommendedName>
    <alternativeName>
        <fullName evidence="10">Undecaprenyl-PP-MurNAc-pentapeptide-UDPGlcNAc GlcNAc transferase</fullName>
    </alternativeName>
</protein>